<reference evidence="12 13" key="1">
    <citation type="journal article" date="2023" name="Elife">
        <title>Identification of key yeast species and microbe-microbe interactions impacting larval growth of Drosophila in the wild.</title>
        <authorList>
            <person name="Mure A."/>
            <person name="Sugiura Y."/>
            <person name="Maeda R."/>
            <person name="Honda K."/>
            <person name="Sakurai N."/>
            <person name="Takahashi Y."/>
            <person name="Watada M."/>
            <person name="Katoh T."/>
            <person name="Gotoh A."/>
            <person name="Gotoh Y."/>
            <person name="Taniguchi I."/>
            <person name="Nakamura K."/>
            <person name="Hayashi T."/>
            <person name="Katayama T."/>
            <person name="Uemura T."/>
            <person name="Hattori Y."/>
        </authorList>
    </citation>
    <scope>NUCLEOTIDE SEQUENCE [LARGE SCALE GENOMIC DNA]</scope>
    <source>
        <strain evidence="12 13">KH-74</strain>
    </source>
</reference>
<dbReference type="SMART" id="SM00382">
    <property type="entry name" value="AAA"/>
    <property type="match status" value="2"/>
</dbReference>
<feature type="transmembrane region" description="Helical" evidence="10">
    <location>
        <begin position="589"/>
        <end position="612"/>
    </location>
</feature>
<dbReference type="PANTHER" id="PTHR19241">
    <property type="entry name" value="ATP-BINDING CASSETTE TRANSPORTER"/>
    <property type="match status" value="1"/>
</dbReference>
<evidence type="ECO:0000256" key="9">
    <source>
        <dbReference type="SAM" id="MobiDB-lite"/>
    </source>
</evidence>
<keyword evidence="6" id="KW-0067">ATP-binding</keyword>
<dbReference type="NCBIfam" id="TIGR00956">
    <property type="entry name" value="3a01205"/>
    <property type="match status" value="1"/>
</dbReference>
<feature type="transmembrane region" description="Helical" evidence="10">
    <location>
        <begin position="1197"/>
        <end position="1218"/>
    </location>
</feature>
<dbReference type="EMBL" id="BTGD01000027">
    <property type="protein sequence ID" value="GMM59215.1"/>
    <property type="molecule type" value="Genomic_DNA"/>
</dbReference>
<feature type="region of interest" description="Disordered" evidence="9">
    <location>
        <begin position="70"/>
        <end position="91"/>
    </location>
</feature>
<keyword evidence="2" id="KW-0813">Transport</keyword>
<evidence type="ECO:0000313" key="12">
    <source>
        <dbReference type="EMBL" id="GMM59215.1"/>
    </source>
</evidence>
<dbReference type="GO" id="GO:0140359">
    <property type="term" value="F:ABC-type transporter activity"/>
    <property type="evidence" value="ECO:0007669"/>
    <property type="project" value="InterPro"/>
</dbReference>
<keyword evidence="4" id="KW-0677">Repeat</keyword>
<dbReference type="InterPro" id="IPR010929">
    <property type="entry name" value="PDR_CDR_ABC"/>
</dbReference>
<evidence type="ECO:0000256" key="8">
    <source>
        <dbReference type="ARBA" id="ARBA00023136"/>
    </source>
</evidence>
<protein>
    <recommendedName>
        <fullName evidence="11">ABC transporter domain-containing protein</fullName>
    </recommendedName>
</protein>
<evidence type="ECO:0000259" key="11">
    <source>
        <dbReference type="PROSITE" id="PS50893"/>
    </source>
</evidence>
<dbReference type="Pfam" id="PF00005">
    <property type="entry name" value="ABC_tran"/>
    <property type="match status" value="2"/>
</dbReference>
<sequence length="1511" mass="170639">MSYNRNLAKLQMYNGVDSSTEETIKNLAKDLAAEGKMYSDGYDKKSATATTTSSESEISYAVTELDAVDPTQVDPHNPRHDQSLNPNSPEFSSTRWMQNLSALMSSDPDYYKPYTLDCVWQNLGAYGRTSGVASQANLVNAPRKAISSLYRAVKPVTQEKSFTILHEMEGCVNSGELLVVLGRPGSGCTSLLKSISNNTDGFKVTKDTDISYSGFTPKQIHDHYRGEVIYNGEADVHIPKLTVYQTLYTVARLKTPRNRVKGVHRDTFAKHLTEVTMATYGLSHTRDTMVGNDMIRGVSGGERKRVSLAEATLCGAKFQCWDNATRGLDSATALDFIQSLRTNADVFGASSAVAIYHCSEEAYTLFDKVCVLDKGYQLFFGSTSDARTYFEDMGYVCPHRQTTADFLTSITSPQERLINPDFIKKGITVPQTPEAMNEYWKQSQAYRNLQREIRAKMSKNTDEARRVVKEAHKAQQARAARNSSPFTVSYSQQIRYLLDRDMYRIKNYPSVYFASLMGNSAMALILGSMFFKITKKSDTESFYFRGAAMFSAVLFNAFSCLLEVFALYETRPIIEKQKAYSLYHPSADAFASILSQIPLKLSIAVCYNLIFYFMVHFKREAGAFFFYFLINIVTIFSMSHMYRTFGSITRSLPEAMFPAAVLLLAMAMYTGFAIPRTKMLGWSTWIWYINPLAYLFESLMVNEFHDRLFECSTFIPMGDFYAAYTGNHRVCAARGAQAGQDYVVGDDYLSNNYGYKHSHKWRGFGIGVGYAVFFLITYLVICEINPSKAQKGEMLIFPQHAINKLKKNRKITNGDAEIGPQDIEEGASESSITDMTLLEDSQEMAEEKEPSSGLSKSTGIFHWRNLTYEIETKKETKRILDNVDGWVKPGTLTALMGVSGAGKTTLLDCLADRLTMGVVTGGIFVDGKARDKAFSRSIGYCQQQDLHLKTATVRESLRFSAYLRQPSSVPIEEKNAYVEEVIRILDMEVFADAIVGTQGEGLNVEQRKRLTIGVELAAKPKLLVFLDEPTSGLDSQTAWSICQLMRKLVDNGQAILCTIHQPSAILMEKFDRLLLLEKGGKTVYFGDLGYGCRKMIDYFESHGAPRCPADANPAEWMLDVIGASSDSHIAENFNEIWRDSVNYRQVQNELEAMEQTSSNMVTIVEDSDDGEFAASIWYQIFIVSKRLMEQYWRSPQYLWSKFALTIVNMLFIGFTFFMTRASLQGLQSQTLAIFMFAVIFNPLLQQYLPNFVQQRDMYEVRERPSRTFSWKAFIISQVMVELVWNILAGTVAFFIYYYTIGFQRNASAAGQLYERGVLFWLLCVAYFIFIGSMGLLTICVFQALQNAAYVASLMFTMCLSFCGVFTTRKAMPGFWVFMYRVSPLTYLLDALLSAGVSNVAVTCDENEFLTLVPPAGQTCGDYLSPYLFVANTGYLKDMNATDECHLCELSHTNDYLSRVDANYSQRWRNFGIFICFIAFNYTAGTILYYIYRVPKTKLRFKMSLKRKHSSA</sequence>
<dbReference type="SUPFAM" id="SSF52540">
    <property type="entry name" value="P-loop containing nucleoside triphosphate hydrolases"/>
    <property type="match status" value="2"/>
</dbReference>
<keyword evidence="3 10" id="KW-0812">Transmembrane</keyword>
<feature type="transmembrane region" description="Helical" evidence="10">
    <location>
        <begin position="624"/>
        <end position="643"/>
    </location>
</feature>
<dbReference type="InterPro" id="IPR003439">
    <property type="entry name" value="ABC_transporter-like_ATP-bd"/>
</dbReference>
<comment type="caution">
    <text evidence="12">The sequence shown here is derived from an EMBL/GenBank/DDBJ whole genome shotgun (WGS) entry which is preliminary data.</text>
</comment>
<dbReference type="GO" id="GO:1990961">
    <property type="term" value="P:xenobiotic detoxification by transmembrane export across the plasma membrane"/>
    <property type="evidence" value="ECO:0007669"/>
    <property type="project" value="InterPro"/>
</dbReference>
<feature type="transmembrane region" description="Helical" evidence="10">
    <location>
        <begin position="511"/>
        <end position="531"/>
    </location>
</feature>
<feature type="transmembrane region" description="Helical" evidence="10">
    <location>
        <begin position="1230"/>
        <end position="1248"/>
    </location>
</feature>
<dbReference type="InterPro" id="IPR005285">
    <property type="entry name" value="Drug-R_PDR/CDR"/>
</dbReference>
<evidence type="ECO:0000256" key="7">
    <source>
        <dbReference type="ARBA" id="ARBA00022989"/>
    </source>
</evidence>
<dbReference type="GO" id="GO:0016887">
    <property type="term" value="F:ATP hydrolysis activity"/>
    <property type="evidence" value="ECO:0007669"/>
    <property type="project" value="InterPro"/>
</dbReference>
<dbReference type="InterPro" id="IPR027417">
    <property type="entry name" value="P-loop_NTPase"/>
</dbReference>
<dbReference type="GO" id="GO:0005524">
    <property type="term" value="F:ATP binding"/>
    <property type="evidence" value="ECO:0007669"/>
    <property type="project" value="UniProtKB-KW"/>
</dbReference>
<dbReference type="InterPro" id="IPR013525">
    <property type="entry name" value="ABC2_TM"/>
</dbReference>
<dbReference type="CDD" id="cd03232">
    <property type="entry name" value="ABCG_PDR_domain2"/>
    <property type="match status" value="1"/>
</dbReference>
<evidence type="ECO:0000313" key="13">
    <source>
        <dbReference type="Proteomes" id="UP001377567"/>
    </source>
</evidence>
<feature type="domain" description="ABC transporter" evidence="11">
    <location>
        <begin position="144"/>
        <end position="399"/>
    </location>
</feature>
<keyword evidence="7 10" id="KW-1133">Transmembrane helix</keyword>
<evidence type="ECO:0000256" key="1">
    <source>
        <dbReference type="ARBA" id="ARBA00004141"/>
    </source>
</evidence>
<dbReference type="InterPro" id="IPR034001">
    <property type="entry name" value="ABCG_PDR_1"/>
</dbReference>
<keyword evidence="5" id="KW-0547">Nucleotide-binding</keyword>
<gene>
    <name evidence="12" type="ORF">DAKH74_058320</name>
</gene>
<feature type="transmembrane region" description="Helical" evidence="10">
    <location>
        <begin position="543"/>
        <end position="569"/>
    </location>
</feature>
<accession>A0AAV5S5S8</accession>
<feature type="domain" description="ABC transporter" evidence="11">
    <location>
        <begin position="861"/>
        <end position="1103"/>
    </location>
</feature>
<dbReference type="PROSITE" id="PS00211">
    <property type="entry name" value="ABC_TRANSPORTER_1"/>
    <property type="match status" value="1"/>
</dbReference>
<keyword evidence="8 10" id="KW-0472">Membrane</keyword>
<feature type="transmembrane region" description="Helical" evidence="10">
    <location>
        <begin position="1317"/>
        <end position="1341"/>
    </location>
</feature>
<keyword evidence="13" id="KW-1185">Reference proteome</keyword>
<dbReference type="InterPro" id="IPR003593">
    <property type="entry name" value="AAA+_ATPase"/>
</dbReference>
<dbReference type="Pfam" id="PF14510">
    <property type="entry name" value="ABC_trans_N"/>
    <property type="match status" value="1"/>
</dbReference>
<dbReference type="InterPro" id="IPR034003">
    <property type="entry name" value="ABCG_PDR_2"/>
</dbReference>
<comment type="subcellular location">
    <subcellularLocation>
        <location evidence="1">Membrane</location>
        <topology evidence="1">Multi-pass membrane protein</topology>
    </subcellularLocation>
</comment>
<dbReference type="InterPro" id="IPR029481">
    <property type="entry name" value="ABC_trans_N"/>
</dbReference>
<feature type="transmembrane region" description="Helical" evidence="10">
    <location>
        <begin position="763"/>
        <end position="781"/>
    </location>
</feature>
<evidence type="ECO:0000256" key="4">
    <source>
        <dbReference type="ARBA" id="ARBA00022737"/>
    </source>
</evidence>
<proteinExistence type="predicted"/>
<evidence type="ECO:0000256" key="10">
    <source>
        <dbReference type="SAM" id="Phobius"/>
    </source>
</evidence>
<dbReference type="GO" id="GO:0016020">
    <property type="term" value="C:membrane"/>
    <property type="evidence" value="ECO:0007669"/>
    <property type="project" value="UniProtKB-SubCell"/>
</dbReference>
<dbReference type="Pfam" id="PF06422">
    <property type="entry name" value="PDR_CDR"/>
    <property type="match status" value="1"/>
</dbReference>
<dbReference type="Pfam" id="PF01061">
    <property type="entry name" value="ABC2_membrane"/>
    <property type="match status" value="2"/>
</dbReference>
<dbReference type="Proteomes" id="UP001377567">
    <property type="component" value="Unassembled WGS sequence"/>
</dbReference>
<dbReference type="InterPro" id="IPR017871">
    <property type="entry name" value="ABC_transporter-like_CS"/>
</dbReference>
<evidence type="ECO:0000256" key="5">
    <source>
        <dbReference type="ARBA" id="ARBA00022741"/>
    </source>
</evidence>
<evidence type="ECO:0000256" key="6">
    <source>
        <dbReference type="ARBA" id="ARBA00022840"/>
    </source>
</evidence>
<organism evidence="12 13">
    <name type="scientific">Maudiozyma humilis</name>
    <name type="common">Sour dough yeast</name>
    <name type="synonym">Kazachstania humilis</name>
    <dbReference type="NCBI Taxonomy" id="51915"/>
    <lineage>
        <taxon>Eukaryota</taxon>
        <taxon>Fungi</taxon>
        <taxon>Dikarya</taxon>
        <taxon>Ascomycota</taxon>
        <taxon>Saccharomycotina</taxon>
        <taxon>Saccharomycetes</taxon>
        <taxon>Saccharomycetales</taxon>
        <taxon>Saccharomycetaceae</taxon>
        <taxon>Maudiozyma</taxon>
    </lineage>
</organism>
<evidence type="ECO:0000256" key="3">
    <source>
        <dbReference type="ARBA" id="ARBA00022692"/>
    </source>
</evidence>
<feature type="transmembrane region" description="Helical" evidence="10">
    <location>
        <begin position="655"/>
        <end position="674"/>
    </location>
</feature>
<dbReference type="CDD" id="cd03233">
    <property type="entry name" value="ABCG_PDR_domain1"/>
    <property type="match status" value="1"/>
</dbReference>
<dbReference type="Gene3D" id="3.40.50.300">
    <property type="entry name" value="P-loop containing nucleotide triphosphate hydrolases"/>
    <property type="match status" value="2"/>
</dbReference>
<feature type="transmembrane region" description="Helical" evidence="10">
    <location>
        <begin position="1470"/>
        <end position="1491"/>
    </location>
</feature>
<evidence type="ECO:0000256" key="2">
    <source>
        <dbReference type="ARBA" id="ARBA00022448"/>
    </source>
</evidence>
<dbReference type="FunFam" id="3.40.50.300:FF:000054">
    <property type="entry name" value="ABC multidrug transporter atrF"/>
    <property type="match status" value="1"/>
</dbReference>
<feature type="transmembrane region" description="Helical" evidence="10">
    <location>
        <begin position="1347"/>
        <end position="1365"/>
    </location>
</feature>
<name>A0AAV5S5S8_MAUHU</name>
<feature type="transmembrane region" description="Helical" evidence="10">
    <location>
        <begin position="1268"/>
        <end position="1296"/>
    </location>
</feature>
<dbReference type="PROSITE" id="PS50893">
    <property type="entry name" value="ABC_TRANSPORTER_2"/>
    <property type="match status" value="2"/>
</dbReference>